<dbReference type="Pfam" id="PF00857">
    <property type="entry name" value="Isochorismatase"/>
    <property type="match status" value="1"/>
</dbReference>
<dbReference type="PANTHER" id="PTHR43540">
    <property type="entry name" value="PEROXYUREIDOACRYLATE/UREIDOACRYLATE AMIDOHYDROLASE-RELATED"/>
    <property type="match status" value="1"/>
</dbReference>
<dbReference type="GO" id="GO:0016787">
    <property type="term" value="F:hydrolase activity"/>
    <property type="evidence" value="ECO:0007669"/>
    <property type="project" value="UniProtKB-KW"/>
</dbReference>
<gene>
    <name evidence="3" type="ORF">SAMN05444171_1494</name>
</gene>
<dbReference type="InterPro" id="IPR000868">
    <property type="entry name" value="Isochorismatase-like_dom"/>
</dbReference>
<dbReference type="Gene3D" id="3.40.50.850">
    <property type="entry name" value="Isochorismatase-like"/>
    <property type="match status" value="1"/>
</dbReference>
<organism evidence="3 4">
    <name type="scientific">Bradyrhizobium lablabi</name>
    <dbReference type="NCBI Taxonomy" id="722472"/>
    <lineage>
        <taxon>Bacteria</taxon>
        <taxon>Pseudomonadati</taxon>
        <taxon>Pseudomonadota</taxon>
        <taxon>Alphaproteobacteria</taxon>
        <taxon>Hyphomicrobiales</taxon>
        <taxon>Nitrobacteraceae</taxon>
        <taxon>Bradyrhizobium</taxon>
    </lineage>
</organism>
<dbReference type="Proteomes" id="UP000183208">
    <property type="component" value="Unassembled WGS sequence"/>
</dbReference>
<dbReference type="InterPro" id="IPR036380">
    <property type="entry name" value="Isochorismatase-like_sf"/>
</dbReference>
<dbReference type="CDD" id="cd00431">
    <property type="entry name" value="cysteine_hydrolases"/>
    <property type="match status" value="1"/>
</dbReference>
<evidence type="ECO:0000313" key="3">
    <source>
        <dbReference type="EMBL" id="SEC47237.1"/>
    </source>
</evidence>
<protein>
    <submittedName>
        <fullName evidence="3">Nicotinamidase-related amidase</fullName>
    </submittedName>
</protein>
<dbReference type="PANTHER" id="PTHR43540:SF6">
    <property type="entry name" value="ISOCHORISMATASE-LIKE DOMAIN-CONTAINING PROTEIN"/>
    <property type="match status" value="1"/>
</dbReference>
<evidence type="ECO:0000256" key="1">
    <source>
        <dbReference type="ARBA" id="ARBA00022801"/>
    </source>
</evidence>
<evidence type="ECO:0000313" key="4">
    <source>
        <dbReference type="Proteomes" id="UP000183208"/>
    </source>
</evidence>
<name>A0A1M6UHX6_9BRAD</name>
<dbReference type="SUPFAM" id="SSF52499">
    <property type="entry name" value="Isochorismatase-like hydrolases"/>
    <property type="match status" value="1"/>
</dbReference>
<sequence length="224" mass="25173">MTTPSPNQTVERDGDMRPAKAQIEPISSAVHVCIDMQNIFSKGGLWETPWMERVLPTIVTLTAWQAERTIFTRFIPPETPDQRPGRWQKYFRRWAQATRAHLPLCQLELVSELARFAPPALVVDKPGYSAFSAPQLYSLLTERHIGTVVLSGAETDVCVLATVLSAVDFGFRVVIVEDALCSSLDVGHDALMTLYRNRFSEQIDLVTLDELNSLWQCEEHTSVA</sequence>
<dbReference type="InterPro" id="IPR050272">
    <property type="entry name" value="Isochorismatase-like_hydrls"/>
</dbReference>
<keyword evidence="1" id="KW-0378">Hydrolase</keyword>
<proteinExistence type="predicted"/>
<reference evidence="3 4" key="1">
    <citation type="submission" date="2016-10" db="EMBL/GenBank/DDBJ databases">
        <authorList>
            <person name="de Groot N.N."/>
        </authorList>
    </citation>
    <scope>NUCLEOTIDE SEQUENCE [LARGE SCALE GENOMIC DNA]</scope>
    <source>
        <strain evidence="3 4">GAS522</strain>
    </source>
</reference>
<dbReference type="EMBL" id="FNTI01000001">
    <property type="protein sequence ID" value="SEC47237.1"/>
    <property type="molecule type" value="Genomic_DNA"/>
</dbReference>
<feature type="domain" description="Isochorismatase-like" evidence="2">
    <location>
        <begin position="30"/>
        <end position="204"/>
    </location>
</feature>
<evidence type="ECO:0000259" key="2">
    <source>
        <dbReference type="Pfam" id="PF00857"/>
    </source>
</evidence>
<dbReference type="AlphaFoldDB" id="A0A1M6UHX6"/>
<accession>A0A1M6UHX6</accession>